<dbReference type="InterPro" id="IPR003362">
    <property type="entry name" value="Bact_transf"/>
</dbReference>
<dbReference type="GO" id="GO:0000271">
    <property type="term" value="P:polysaccharide biosynthetic process"/>
    <property type="evidence" value="ECO:0007669"/>
    <property type="project" value="UniProtKB-KW"/>
</dbReference>
<organism evidence="4 5">
    <name type="scientific">Salipiger aestuarii</name>
    <dbReference type="NCBI Taxonomy" id="568098"/>
    <lineage>
        <taxon>Bacteria</taxon>
        <taxon>Pseudomonadati</taxon>
        <taxon>Pseudomonadota</taxon>
        <taxon>Alphaproteobacteria</taxon>
        <taxon>Rhodobacterales</taxon>
        <taxon>Roseobacteraceae</taxon>
        <taxon>Salipiger</taxon>
    </lineage>
</organism>
<dbReference type="PANTHER" id="PTHR30576">
    <property type="entry name" value="COLANIC BIOSYNTHESIS UDP-GLUCOSE LIPID CARRIER TRANSFERASE"/>
    <property type="match status" value="1"/>
</dbReference>
<feature type="domain" description="Bacterial sugar transferase" evidence="3">
    <location>
        <begin position="2"/>
        <end position="173"/>
    </location>
</feature>
<evidence type="ECO:0000256" key="1">
    <source>
        <dbReference type="ARBA" id="ARBA00006464"/>
    </source>
</evidence>
<comment type="similarity">
    <text evidence="1">Belongs to the bacterial sugar transferase family.</text>
</comment>
<name>A0A327XXZ6_9RHOB</name>
<dbReference type="Proteomes" id="UP000249165">
    <property type="component" value="Unassembled WGS sequence"/>
</dbReference>
<dbReference type="EMBL" id="QLMG01000033">
    <property type="protein sequence ID" value="RAK13858.1"/>
    <property type="molecule type" value="Genomic_DNA"/>
</dbReference>
<accession>A0A327XXZ6</accession>
<protein>
    <submittedName>
        <fullName evidence="4">Undecaprenyl-phosphate galactose phosphotransferase/exopolysaccharide production protein ExoY</fullName>
    </submittedName>
</protein>
<dbReference type="Pfam" id="PF02397">
    <property type="entry name" value="Bac_transf"/>
    <property type="match status" value="1"/>
</dbReference>
<keyword evidence="2" id="KW-0270">Exopolysaccharide synthesis</keyword>
<sequence>MLVIALLIRLGTKGPVLFAHQRVGLDGRLFPCLKFRTMVVDADARLAELLRADSAAAAEFSQTRKLRKDPRIIPIVGTTLRKLSLDELPQFFNVLVGQMSVVGPRPVTPDEISEHYGWAHPYTKARPGITGLWQVSGRNDLGYDERMNLDAKYVRNLSFGMDLMILVKTAAVVCLQRNGH</sequence>
<dbReference type="GO" id="GO:0016780">
    <property type="term" value="F:phosphotransferase activity, for other substituted phosphate groups"/>
    <property type="evidence" value="ECO:0007669"/>
    <property type="project" value="TreeGrafter"/>
</dbReference>
<dbReference type="PANTHER" id="PTHR30576:SF0">
    <property type="entry name" value="UNDECAPRENYL-PHOSPHATE N-ACETYLGALACTOSAMINYL 1-PHOSPHATE TRANSFERASE-RELATED"/>
    <property type="match status" value="1"/>
</dbReference>
<evidence type="ECO:0000313" key="4">
    <source>
        <dbReference type="EMBL" id="RAK13858.1"/>
    </source>
</evidence>
<dbReference type="AlphaFoldDB" id="A0A327XXZ6"/>
<evidence type="ECO:0000256" key="2">
    <source>
        <dbReference type="ARBA" id="ARBA00023169"/>
    </source>
</evidence>
<reference evidence="4 5" key="1">
    <citation type="submission" date="2018-06" db="EMBL/GenBank/DDBJ databases">
        <title>Genomic Encyclopedia of Archaeal and Bacterial Type Strains, Phase II (KMG-II): from individual species to whole genera.</title>
        <authorList>
            <person name="Goeker M."/>
        </authorList>
    </citation>
    <scope>NUCLEOTIDE SEQUENCE [LARGE SCALE GENOMIC DNA]</scope>
    <source>
        <strain evidence="4 5">DSM 22011</strain>
    </source>
</reference>
<gene>
    <name evidence="4" type="ORF">ATI53_10334</name>
</gene>
<comment type="caution">
    <text evidence="4">The sequence shown here is derived from an EMBL/GenBank/DDBJ whole genome shotgun (WGS) entry which is preliminary data.</text>
</comment>
<keyword evidence="4" id="KW-0808">Transferase</keyword>
<evidence type="ECO:0000313" key="5">
    <source>
        <dbReference type="Proteomes" id="UP000249165"/>
    </source>
</evidence>
<evidence type="ECO:0000259" key="3">
    <source>
        <dbReference type="Pfam" id="PF02397"/>
    </source>
</evidence>
<keyword evidence="5" id="KW-1185">Reference proteome</keyword>
<proteinExistence type="inferred from homology"/>